<protein>
    <submittedName>
        <fullName evidence="3">PP2C family protein-serine/threonine phosphatase</fullName>
    </submittedName>
</protein>
<dbReference type="InterPro" id="IPR052016">
    <property type="entry name" value="Bact_Sigma-Reg"/>
</dbReference>
<organism evidence="3 4">
    <name type="scientific">Imperialibacter roseus</name>
    <dbReference type="NCBI Taxonomy" id="1324217"/>
    <lineage>
        <taxon>Bacteria</taxon>
        <taxon>Pseudomonadati</taxon>
        <taxon>Bacteroidota</taxon>
        <taxon>Cytophagia</taxon>
        <taxon>Cytophagales</taxon>
        <taxon>Flammeovirgaceae</taxon>
        <taxon>Imperialibacter</taxon>
    </lineage>
</organism>
<dbReference type="Pfam" id="PF07228">
    <property type="entry name" value="SpoIIE"/>
    <property type="match status" value="1"/>
</dbReference>
<proteinExistence type="predicted"/>
<evidence type="ECO:0000256" key="1">
    <source>
        <dbReference type="ARBA" id="ARBA00022801"/>
    </source>
</evidence>
<evidence type="ECO:0000259" key="2">
    <source>
        <dbReference type="SMART" id="SM00331"/>
    </source>
</evidence>
<keyword evidence="4" id="KW-1185">Reference proteome</keyword>
<dbReference type="InterPro" id="IPR036457">
    <property type="entry name" value="PPM-type-like_dom_sf"/>
</dbReference>
<reference evidence="3 4" key="1">
    <citation type="journal article" date="2023" name="Microbiol. Resour. Announc.">
        <title>Complete Genome Sequence of Imperialibacter roseus strain P4T.</title>
        <authorList>
            <person name="Tizabi D.R."/>
            <person name="Bachvaroff T."/>
            <person name="Hill R.T."/>
        </authorList>
    </citation>
    <scope>NUCLEOTIDE SEQUENCE [LARGE SCALE GENOMIC DNA]</scope>
    <source>
        <strain evidence="3 4">P4T</strain>
    </source>
</reference>
<name>A0ABZ0IJC1_9BACT</name>
<accession>A0ABZ0IJC1</accession>
<feature type="domain" description="PPM-type phosphatase" evidence="2">
    <location>
        <begin position="184"/>
        <end position="400"/>
    </location>
</feature>
<dbReference type="EMBL" id="CP136051">
    <property type="protein sequence ID" value="WOK04617.1"/>
    <property type="molecule type" value="Genomic_DNA"/>
</dbReference>
<dbReference type="RefSeq" id="WP_317487419.1">
    <property type="nucleotide sequence ID" value="NZ_CP136051.1"/>
</dbReference>
<dbReference type="Proteomes" id="UP001302349">
    <property type="component" value="Chromosome"/>
</dbReference>
<dbReference type="InterPro" id="IPR001932">
    <property type="entry name" value="PPM-type_phosphatase-like_dom"/>
</dbReference>
<dbReference type="SMART" id="SM00331">
    <property type="entry name" value="PP2C_SIG"/>
    <property type="match status" value="1"/>
</dbReference>
<sequence>MESVVTQQDLKELELNSLLEITQAINNNLAEASLYKIYHFTLLGNLKVKKLALYVMEDEWDCKLSFGVGNKKIPKLPACYQNLPEEVELDSNEPFWSEFHMAFPVQHKEKLLAVVFLGKQDDAQTEQGVSHNLTFIKALTNIILVAIENKKLARRQLEQEAYRKELEIARQVQTFLFPKNLPQLEKLQIEATYIPHKNVGGDYYDYVELSNGKFLLCIADVSGKGVPAALLMSNFQAALRVIVRKTYDVREIVYELNRQIMFNSNGENFITFFMTIYDHESGQMKYVNCGHNPPILFTESGFQALEEGTTILGIFEDLPFLNVGTVTGLKDFNFFCYTDGLTETFNAEGEEYGSERLMEALSDMTNKSLAGIHETVIKSLEDFKGAESYRDDITMLSCKVIS</sequence>
<dbReference type="Gene3D" id="3.60.40.10">
    <property type="entry name" value="PPM-type phosphatase domain"/>
    <property type="match status" value="1"/>
</dbReference>
<evidence type="ECO:0000313" key="4">
    <source>
        <dbReference type="Proteomes" id="UP001302349"/>
    </source>
</evidence>
<dbReference type="PANTHER" id="PTHR43156">
    <property type="entry name" value="STAGE II SPORULATION PROTEIN E-RELATED"/>
    <property type="match status" value="1"/>
</dbReference>
<gene>
    <name evidence="3" type="ORF">RT717_16175</name>
</gene>
<evidence type="ECO:0000313" key="3">
    <source>
        <dbReference type="EMBL" id="WOK04617.1"/>
    </source>
</evidence>
<dbReference type="PANTHER" id="PTHR43156:SF2">
    <property type="entry name" value="STAGE II SPORULATION PROTEIN E"/>
    <property type="match status" value="1"/>
</dbReference>
<keyword evidence="1" id="KW-0378">Hydrolase</keyword>